<proteinExistence type="predicted"/>
<feature type="coiled-coil region" evidence="1">
    <location>
        <begin position="78"/>
        <end position="133"/>
    </location>
</feature>
<dbReference type="AlphaFoldDB" id="A0A9Q0R008"/>
<evidence type="ECO:0000313" key="2">
    <source>
        <dbReference type="EMBL" id="KAJ4978370.1"/>
    </source>
</evidence>
<evidence type="ECO:0000256" key="1">
    <source>
        <dbReference type="SAM" id="Coils"/>
    </source>
</evidence>
<comment type="caution">
    <text evidence="2">The sequence shown here is derived from an EMBL/GenBank/DDBJ whole genome shotgun (WGS) entry which is preliminary data.</text>
</comment>
<protein>
    <submittedName>
        <fullName evidence="2">Uncharacterized protein</fullName>
    </submittedName>
</protein>
<reference evidence="2" key="1">
    <citation type="journal article" date="2023" name="Plant J.">
        <title>The genome of the king protea, Protea cynaroides.</title>
        <authorList>
            <person name="Chang J."/>
            <person name="Duong T.A."/>
            <person name="Schoeman C."/>
            <person name="Ma X."/>
            <person name="Roodt D."/>
            <person name="Barker N."/>
            <person name="Li Z."/>
            <person name="Van de Peer Y."/>
            <person name="Mizrachi E."/>
        </authorList>
    </citation>
    <scope>NUCLEOTIDE SEQUENCE</scope>
    <source>
        <tissue evidence="2">Young leaves</tissue>
    </source>
</reference>
<name>A0A9Q0R008_9MAGN</name>
<dbReference type="EMBL" id="JAMYWD010000002">
    <property type="protein sequence ID" value="KAJ4978370.1"/>
    <property type="molecule type" value="Genomic_DNA"/>
</dbReference>
<evidence type="ECO:0000313" key="3">
    <source>
        <dbReference type="Proteomes" id="UP001141806"/>
    </source>
</evidence>
<dbReference type="Proteomes" id="UP001141806">
    <property type="component" value="Unassembled WGS sequence"/>
</dbReference>
<organism evidence="2 3">
    <name type="scientific">Protea cynaroides</name>
    <dbReference type="NCBI Taxonomy" id="273540"/>
    <lineage>
        <taxon>Eukaryota</taxon>
        <taxon>Viridiplantae</taxon>
        <taxon>Streptophyta</taxon>
        <taxon>Embryophyta</taxon>
        <taxon>Tracheophyta</taxon>
        <taxon>Spermatophyta</taxon>
        <taxon>Magnoliopsida</taxon>
        <taxon>Proteales</taxon>
        <taxon>Proteaceae</taxon>
        <taxon>Protea</taxon>
    </lineage>
</organism>
<keyword evidence="1" id="KW-0175">Coiled coil</keyword>
<keyword evidence="3" id="KW-1185">Reference proteome</keyword>
<sequence>MFVPELNLKDTDSVFKSSWAARIMLTQNRLPEDMAFTSSLEMGDLLKRIFLASTQALKAAEEKLSEKTFEAEGFALEKSNLRASLDKAENALSEEHQRVYQAKEKLRVAEHAKRVAEEDAKSAKEALAKAEEFQAEIRERAVTDYRSSARVDPFKASSAPRGYFICFLLFL</sequence>
<accession>A0A9Q0R008</accession>
<gene>
    <name evidence="2" type="ORF">NE237_009150</name>
</gene>